<protein>
    <submittedName>
        <fullName evidence="3">Coiled-coil domain-containing protein 30</fullName>
    </submittedName>
</protein>
<feature type="region of interest" description="Disordered" evidence="2">
    <location>
        <begin position="1197"/>
        <end position="1218"/>
    </location>
</feature>
<dbReference type="PANTHER" id="PTHR34479:SF1">
    <property type="entry name" value="COILED-COIL DOMAIN-CONTAINING PROTEIN 30"/>
    <property type="match status" value="1"/>
</dbReference>
<sequence>MDHEEVRTELDQISLRLQEDGLPPAASAEDRQRHLWQQLLRSEAKLRSATQELQTLRTQQANEMKEVESYVAHIRGLLEERECLTADYERDNEHLRHELHQIRQQQESQSKELAEMLAQEDLGEIGLSSPSEQVAYLLVERATLLERLEAAERRLESQSLTGNLKEGHHQGHIHHMMGEELRQQREDMQKSLDNMTKQCSSQSPWKKLFGLRRSGQSKHNITPAHSEEISQEQNERQRLERDLEEASRRLAMAHQDIRRLTNELDAATNNNLDSSDMLKLQRAKEQNDRLDAENRALRERVRTIESEKKNLQEQLAVNDADQDVVAEEDRKDKAINSEPQNNLSAQEKDHIHKRCHEALEDGLVQVRELQRQLQKRCKEKEELEERNEELEALLGEAQNASKEESHRHEGELEGLHRRIRSLEAELKRQDAHEKIMKNGEEVKAAESYLQLHLRDSSQERLALLEARLTEEKDWRKQLEVDLSAAQAALKKDKEALQIGERELKKLRLEVNSLQTECQQGKTLIKSLTQVKGEKAVLEEKVAQMERAHSRLQSELERYKDSNRAQDDLKENRLQVDQLQEQADRLTAELSSLQSAHNTLRDEMVSERLQTAELQAKLSSSVQEKLAAEGERERQELEMQHLREQLKWHQEQLSSTKKAFSSSQKLELRTAYIESKLSPVERTKDESLDEELNLLQSKLAEEHQLASQHQLALQAQVNEAQAHIKSQDSVLSQKAEEAKQMKQDLQRAQSLFTSAERELRYEKEKNMDLKRHNTLLDQEKLKLKQVQTKLVQVEQTVHIQATESEHQQQKIRDLELELARNSTNRSATTSLQEDLQAERARLIAADKKVLELQQQLKNAQHQLRVEEARAGESSRLERDSRDLSDTLSALRAQQQEEHITRKLLEQREEELLQQVRSLRLKEASLTRTNTELSHRAQQLDTRLAILEAELNKAREEAKDSQKSSHRLQEELAASQQECDRLQGELQQVLLQLDTHVRKYNEKQAQHKTKLRQAKQVFLKATAQRDRTIQKLENDLVLASSLSHKEKERIHTVMDENEKLLEEKRELLRKISEAEEMGSNGMRTASTAQHRVNVLEVENRQLQERTLKLSNQVSSLERALRNVQSFYSLENSKKVQPSESLCDGMLHTSTLNLSSGSCDPLDILDKICRVKVGERVVVDGTRASVSTHQLSEQGYLNLTSPLVPPEAKGTEESSNYSDKV</sequence>
<feature type="compositionally biased region" description="Basic and acidic residues" evidence="2">
    <location>
        <begin position="225"/>
        <end position="238"/>
    </location>
</feature>
<feature type="region of interest" description="Disordered" evidence="2">
    <location>
        <begin position="214"/>
        <end position="238"/>
    </location>
</feature>
<proteinExistence type="predicted"/>
<feature type="region of interest" description="Disordered" evidence="2">
    <location>
        <begin position="1"/>
        <end position="30"/>
    </location>
</feature>
<dbReference type="InterPro" id="IPR052825">
    <property type="entry name" value="CCD-Prefoldin_beta-like"/>
</dbReference>
<gene>
    <name evidence="3" type="ORF">AKAME5_000033800</name>
</gene>
<dbReference type="EMBL" id="BRZM01000001">
    <property type="protein sequence ID" value="GLD45896.1"/>
    <property type="molecule type" value="Genomic_DNA"/>
</dbReference>
<organism evidence="3 4">
    <name type="scientific">Lates japonicus</name>
    <name type="common">Japanese lates</name>
    <dbReference type="NCBI Taxonomy" id="270547"/>
    <lineage>
        <taxon>Eukaryota</taxon>
        <taxon>Metazoa</taxon>
        <taxon>Chordata</taxon>
        <taxon>Craniata</taxon>
        <taxon>Vertebrata</taxon>
        <taxon>Euteleostomi</taxon>
        <taxon>Actinopterygii</taxon>
        <taxon>Neopterygii</taxon>
        <taxon>Teleostei</taxon>
        <taxon>Neoteleostei</taxon>
        <taxon>Acanthomorphata</taxon>
        <taxon>Carangaria</taxon>
        <taxon>Carangaria incertae sedis</taxon>
        <taxon>Centropomidae</taxon>
        <taxon>Lates</taxon>
    </lineage>
</organism>
<reference evidence="3" key="1">
    <citation type="submission" date="2022-08" db="EMBL/GenBank/DDBJ databases">
        <title>Genome sequencing of akame (Lates japonicus).</title>
        <authorList>
            <person name="Hashiguchi Y."/>
            <person name="Takahashi H."/>
        </authorList>
    </citation>
    <scope>NUCLEOTIDE SEQUENCE</scope>
    <source>
        <strain evidence="3">Kochi</strain>
    </source>
</reference>
<dbReference type="PANTHER" id="PTHR34479">
    <property type="entry name" value="COILED-COIL DOMAIN-CONTAINING PROTEIN 30"/>
    <property type="match status" value="1"/>
</dbReference>
<comment type="caution">
    <text evidence="3">The sequence shown here is derived from an EMBL/GenBank/DDBJ whole genome shotgun (WGS) entry which is preliminary data.</text>
</comment>
<feature type="coiled-coil region" evidence="1">
    <location>
        <begin position="39"/>
        <end position="198"/>
    </location>
</feature>
<evidence type="ECO:0000256" key="2">
    <source>
        <dbReference type="SAM" id="MobiDB-lite"/>
    </source>
</evidence>
<keyword evidence="4" id="KW-1185">Reference proteome</keyword>
<feature type="region of interest" description="Disordered" evidence="2">
    <location>
        <begin position="322"/>
        <end position="347"/>
    </location>
</feature>
<feature type="compositionally biased region" description="Basic and acidic residues" evidence="2">
    <location>
        <begin position="1"/>
        <end position="10"/>
    </location>
</feature>
<dbReference type="Proteomes" id="UP001279410">
    <property type="component" value="Unassembled WGS sequence"/>
</dbReference>
<name>A0AAD3M2G1_LATJO</name>
<evidence type="ECO:0000256" key="1">
    <source>
        <dbReference type="SAM" id="Coils"/>
    </source>
</evidence>
<feature type="coiled-coil region" evidence="1">
    <location>
        <begin position="730"/>
        <end position="795"/>
    </location>
</feature>
<evidence type="ECO:0000313" key="4">
    <source>
        <dbReference type="Proteomes" id="UP001279410"/>
    </source>
</evidence>
<dbReference type="AlphaFoldDB" id="A0AAD3M2G1"/>
<feature type="coiled-coil region" evidence="1">
    <location>
        <begin position="1048"/>
        <end position="1117"/>
    </location>
</feature>
<feature type="coiled-coil region" evidence="1">
    <location>
        <begin position="475"/>
        <end position="658"/>
    </location>
</feature>
<dbReference type="Pfam" id="PF15742">
    <property type="entry name" value="DUF4686"/>
    <property type="match status" value="1"/>
</dbReference>
<accession>A0AAD3M2G1</accession>
<evidence type="ECO:0000313" key="3">
    <source>
        <dbReference type="EMBL" id="GLD45896.1"/>
    </source>
</evidence>
<keyword evidence="1" id="KW-0175">Coiled coil</keyword>
<feature type="coiled-coil region" evidence="1">
    <location>
        <begin position="363"/>
        <end position="432"/>
    </location>
</feature>
<feature type="region of interest" description="Disordered" evidence="2">
    <location>
        <begin position="863"/>
        <end position="883"/>
    </location>
</feature>
<dbReference type="InterPro" id="IPR031476">
    <property type="entry name" value="DUF4686"/>
</dbReference>